<accession>A0ABN7WDN5</accession>
<gene>
    <name evidence="2" type="ORF">GMARGA_LOCUS29744</name>
</gene>
<evidence type="ECO:0000313" key="3">
    <source>
        <dbReference type="Proteomes" id="UP000789901"/>
    </source>
</evidence>
<evidence type="ECO:0000256" key="1">
    <source>
        <dbReference type="SAM" id="MobiDB-lite"/>
    </source>
</evidence>
<organism evidence="2 3">
    <name type="scientific">Gigaspora margarita</name>
    <dbReference type="NCBI Taxonomy" id="4874"/>
    <lineage>
        <taxon>Eukaryota</taxon>
        <taxon>Fungi</taxon>
        <taxon>Fungi incertae sedis</taxon>
        <taxon>Mucoromycota</taxon>
        <taxon>Glomeromycotina</taxon>
        <taxon>Glomeromycetes</taxon>
        <taxon>Diversisporales</taxon>
        <taxon>Gigasporaceae</taxon>
        <taxon>Gigaspora</taxon>
    </lineage>
</organism>
<evidence type="ECO:0000313" key="2">
    <source>
        <dbReference type="EMBL" id="CAG8828591.1"/>
    </source>
</evidence>
<proteinExistence type="predicted"/>
<reference evidence="2 3" key="1">
    <citation type="submission" date="2021-06" db="EMBL/GenBank/DDBJ databases">
        <authorList>
            <person name="Kallberg Y."/>
            <person name="Tangrot J."/>
            <person name="Rosling A."/>
        </authorList>
    </citation>
    <scope>NUCLEOTIDE SEQUENCE [LARGE SCALE GENOMIC DNA]</scope>
    <source>
        <strain evidence="2 3">120-4 pot B 10/14</strain>
    </source>
</reference>
<dbReference type="EMBL" id="CAJVQB010040593">
    <property type="protein sequence ID" value="CAG8828591.1"/>
    <property type="molecule type" value="Genomic_DNA"/>
</dbReference>
<keyword evidence="3" id="KW-1185">Reference proteome</keyword>
<feature type="compositionally biased region" description="Basic residues" evidence="1">
    <location>
        <begin position="103"/>
        <end position="125"/>
    </location>
</feature>
<dbReference type="Proteomes" id="UP000789901">
    <property type="component" value="Unassembled WGS sequence"/>
</dbReference>
<feature type="region of interest" description="Disordered" evidence="1">
    <location>
        <begin position="101"/>
        <end position="125"/>
    </location>
</feature>
<name>A0ABN7WDN5_GIGMA</name>
<protein>
    <submittedName>
        <fullName evidence="2">1090_t:CDS:1</fullName>
    </submittedName>
</protein>
<sequence length="125" mass="14431">MEKPSLPSVDYEIGKELVHEGVFCSTDKPSLPSVDYEIRKELVHEGIIIENNLKALGFIEQKTPKKDDFKEEDLISEILGNGQRPTTTENKIYSIVDCFETPRKKKNKPNKKTPRKMTNRKRRGK</sequence>
<comment type="caution">
    <text evidence="2">The sequence shown here is derived from an EMBL/GenBank/DDBJ whole genome shotgun (WGS) entry which is preliminary data.</text>
</comment>